<keyword evidence="7" id="KW-0472">Membrane</keyword>
<keyword evidence="7" id="KW-1133">Transmembrane helix</keyword>
<dbReference type="GO" id="GO:0008270">
    <property type="term" value="F:zinc ion binding"/>
    <property type="evidence" value="ECO:0007669"/>
    <property type="project" value="UniProtKB-KW"/>
</dbReference>
<keyword evidence="4" id="KW-0862">Zinc</keyword>
<evidence type="ECO:0000256" key="2">
    <source>
        <dbReference type="ARBA" id="ARBA00022737"/>
    </source>
</evidence>
<feature type="domain" description="EF-hand" evidence="9">
    <location>
        <begin position="345"/>
        <end position="380"/>
    </location>
</feature>
<evidence type="ECO:0000256" key="7">
    <source>
        <dbReference type="SAM" id="Phobius"/>
    </source>
</evidence>
<dbReference type="PROSITE" id="PS50135">
    <property type="entry name" value="ZF_ZZ_2"/>
    <property type="match status" value="1"/>
</dbReference>
<feature type="domain" description="EF-hand" evidence="9">
    <location>
        <begin position="201"/>
        <end position="236"/>
    </location>
</feature>
<evidence type="ECO:0000313" key="10">
    <source>
        <dbReference type="EMBL" id="CAG8596821.1"/>
    </source>
</evidence>
<keyword evidence="7" id="KW-0812">Transmembrane</keyword>
<dbReference type="SMART" id="SM00054">
    <property type="entry name" value="EFh"/>
    <property type="match status" value="3"/>
</dbReference>
<evidence type="ECO:0000259" key="9">
    <source>
        <dbReference type="PROSITE" id="PS50222"/>
    </source>
</evidence>
<dbReference type="InterPro" id="IPR028846">
    <property type="entry name" value="Recoverin"/>
</dbReference>
<dbReference type="PROSITE" id="PS50222">
    <property type="entry name" value="EF_HAND_2"/>
    <property type="match status" value="3"/>
</dbReference>
<protein>
    <submittedName>
        <fullName evidence="10">15339_t:CDS:1</fullName>
    </submittedName>
</protein>
<comment type="caution">
    <text evidence="10">The sequence shown here is derived from an EMBL/GenBank/DDBJ whole genome shotgun (WGS) entry which is preliminary data.</text>
</comment>
<keyword evidence="1" id="KW-0479">Metal-binding</keyword>
<gene>
    <name evidence="10" type="ORF">AMORRO_LOCUS7599</name>
</gene>
<organism evidence="10 11">
    <name type="scientific">Acaulospora morrowiae</name>
    <dbReference type="NCBI Taxonomy" id="94023"/>
    <lineage>
        <taxon>Eukaryota</taxon>
        <taxon>Fungi</taxon>
        <taxon>Fungi incertae sedis</taxon>
        <taxon>Mucoromycota</taxon>
        <taxon>Glomeromycotina</taxon>
        <taxon>Glomeromycetes</taxon>
        <taxon>Diversisporales</taxon>
        <taxon>Acaulosporaceae</taxon>
        <taxon>Acaulospora</taxon>
    </lineage>
</organism>
<keyword evidence="5" id="KW-0106">Calcium</keyword>
<evidence type="ECO:0000259" key="8">
    <source>
        <dbReference type="PROSITE" id="PS50135"/>
    </source>
</evidence>
<keyword evidence="3 6" id="KW-0863">Zinc-finger</keyword>
<dbReference type="Pfam" id="PF13202">
    <property type="entry name" value="EF-hand_5"/>
    <property type="match status" value="1"/>
</dbReference>
<proteinExistence type="predicted"/>
<dbReference type="OrthoDB" id="2122982at2759"/>
<dbReference type="PANTHER" id="PTHR23055">
    <property type="entry name" value="CALCIUM BINDING PROTEINS"/>
    <property type="match status" value="1"/>
</dbReference>
<accession>A0A9N9CCF7</accession>
<reference evidence="10" key="1">
    <citation type="submission" date="2021-06" db="EMBL/GenBank/DDBJ databases">
        <authorList>
            <person name="Kallberg Y."/>
            <person name="Tangrot J."/>
            <person name="Rosling A."/>
        </authorList>
    </citation>
    <scope>NUCLEOTIDE SEQUENCE</scope>
    <source>
        <strain evidence="10">CL551</strain>
    </source>
</reference>
<feature type="domain" description="EF-hand" evidence="9">
    <location>
        <begin position="237"/>
        <end position="272"/>
    </location>
</feature>
<dbReference type="EMBL" id="CAJVPV010005852">
    <property type="protein sequence ID" value="CAG8596821.1"/>
    <property type="molecule type" value="Genomic_DNA"/>
</dbReference>
<dbReference type="CDD" id="cd02340">
    <property type="entry name" value="ZZ_NBR1_like"/>
    <property type="match status" value="1"/>
</dbReference>
<dbReference type="PANTHER" id="PTHR23055:SF188">
    <property type="entry name" value="EF-HAND DOMAIN-CONTAINING PROTEIN"/>
    <property type="match status" value="1"/>
</dbReference>
<dbReference type="Pfam" id="PF13405">
    <property type="entry name" value="EF-hand_6"/>
    <property type="match status" value="1"/>
</dbReference>
<evidence type="ECO:0000256" key="5">
    <source>
        <dbReference type="ARBA" id="ARBA00022837"/>
    </source>
</evidence>
<evidence type="ECO:0000256" key="4">
    <source>
        <dbReference type="ARBA" id="ARBA00022833"/>
    </source>
</evidence>
<feature type="transmembrane region" description="Helical" evidence="7">
    <location>
        <begin position="7"/>
        <end position="28"/>
    </location>
</feature>
<dbReference type="AlphaFoldDB" id="A0A9N9CCF7"/>
<name>A0A9N9CCF7_9GLOM</name>
<sequence>MIAIPSTFYWLGGIVSGVGLIYGIQYIYNQRAKRVDKSSKREIDHESSNLINLLYSIADDQARRGMQGYVHRGIKCNNCDMNPIRGIRYKCVNCSDYDLCEECEQKDDAHYKLHTFLKIKIPIPSLTNPRQALLSVFYPGVGQVSRVSVHKLRDLVKETRFKKTEIDALYDQFISLMSVQDGQDGIDRSTFGYCLGPLGIEKNLLTERLWKFFDKDGDGLISFSEMVCGLSVFCKGSDEDKIKCAFMGYDLDGDGLISKDEMRKIFKAYIELNYALTKDVLSSISSIEEIDISASANRPLSTLFEIPPDSEIQRSNEKTPDDENNSTISWQESNLPVIELLTEEALEEIIDKIFKDVNTYSNGFISYEEFREYSQSFDMSLVDWFIALGRLVKWVFLVSFSDDFAPIIIRIPNISAYSKLSNGVPDTKAESI</sequence>
<evidence type="ECO:0000256" key="6">
    <source>
        <dbReference type="PROSITE-ProRule" id="PRU00228"/>
    </source>
</evidence>
<dbReference type="CDD" id="cd00051">
    <property type="entry name" value="EFh"/>
    <property type="match status" value="1"/>
</dbReference>
<keyword evidence="11" id="KW-1185">Reference proteome</keyword>
<dbReference type="SUPFAM" id="SSF47473">
    <property type="entry name" value="EF-hand"/>
    <property type="match status" value="1"/>
</dbReference>
<dbReference type="InterPro" id="IPR043145">
    <property type="entry name" value="Znf_ZZ_sf"/>
</dbReference>
<evidence type="ECO:0000256" key="1">
    <source>
        <dbReference type="ARBA" id="ARBA00022723"/>
    </source>
</evidence>
<dbReference type="InterPro" id="IPR000433">
    <property type="entry name" value="Znf_ZZ"/>
</dbReference>
<dbReference type="SMART" id="SM00291">
    <property type="entry name" value="ZnF_ZZ"/>
    <property type="match status" value="1"/>
</dbReference>
<dbReference type="Proteomes" id="UP000789342">
    <property type="component" value="Unassembled WGS sequence"/>
</dbReference>
<dbReference type="InterPro" id="IPR002048">
    <property type="entry name" value="EF_hand_dom"/>
</dbReference>
<dbReference type="Gene3D" id="3.30.60.90">
    <property type="match status" value="1"/>
</dbReference>
<dbReference type="InterPro" id="IPR011992">
    <property type="entry name" value="EF-hand-dom_pair"/>
</dbReference>
<keyword evidence="2" id="KW-0677">Repeat</keyword>
<dbReference type="SUPFAM" id="SSF57850">
    <property type="entry name" value="RING/U-box"/>
    <property type="match status" value="1"/>
</dbReference>
<dbReference type="PRINTS" id="PR00450">
    <property type="entry name" value="RECOVERIN"/>
</dbReference>
<feature type="domain" description="ZZ-type" evidence="8">
    <location>
        <begin position="71"/>
        <end position="124"/>
    </location>
</feature>
<dbReference type="InterPro" id="IPR018247">
    <property type="entry name" value="EF_Hand_1_Ca_BS"/>
</dbReference>
<evidence type="ECO:0000313" key="11">
    <source>
        <dbReference type="Proteomes" id="UP000789342"/>
    </source>
</evidence>
<dbReference type="PROSITE" id="PS01357">
    <property type="entry name" value="ZF_ZZ_1"/>
    <property type="match status" value="1"/>
</dbReference>
<dbReference type="Gene3D" id="1.10.238.10">
    <property type="entry name" value="EF-hand"/>
    <property type="match status" value="1"/>
</dbReference>
<dbReference type="PROSITE" id="PS00018">
    <property type="entry name" value="EF_HAND_1"/>
    <property type="match status" value="2"/>
</dbReference>
<dbReference type="GO" id="GO:0005509">
    <property type="term" value="F:calcium ion binding"/>
    <property type="evidence" value="ECO:0007669"/>
    <property type="project" value="InterPro"/>
</dbReference>
<evidence type="ECO:0000256" key="3">
    <source>
        <dbReference type="ARBA" id="ARBA00022771"/>
    </source>
</evidence>
<dbReference type="Pfam" id="PF00569">
    <property type="entry name" value="ZZ"/>
    <property type="match status" value="1"/>
</dbReference>